<organism evidence="3 4">
    <name type="scientific">Gryllus longicercus</name>
    <dbReference type="NCBI Taxonomy" id="2509291"/>
    <lineage>
        <taxon>Eukaryota</taxon>
        <taxon>Metazoa</taxon>
        <taxon>Ecdysozoa</taxon>
        <taxon>Arthropoda</taxon>
        <taxon>Hexapoda</taxon>
        <taxon>Insecta</taxon>
        <taxon>Pterygota</taxon>
        <taxon>Neoptera</taxon>
        <taxon>Polyneoptera</taxon>
        <taxon>Orthoptera</taxon>
        <taxon>Ensifera</taxon>
        <taxon>Gryllidea</taxon>
        <taxon>Grylloidea</taxon>
        <taxon>Gryllidae</taxon>
        <taxon>Gryllinae</taxon>
        <taxon>Gryllus</taxon>
    </lineage>
</organism>
<sequence>MALPVVSLGAGSGSGSWGWRRRTLLAAAVLAAAALLAAAQDADPGYPTYHEVPAGLAFTCQDKKPGYYADPDTRCQVWHWCLPSGSKFSFLCPNGTVFNQAVRVCDWAHNVDCAQAPQQYSVNDDLYRDKDGNYI</sequence>
<dbReference type="PANTHER" id="PTHR22933">
    <property type="entry name" value="FI18007P1-RELATED"/>
    <property type="match status" value="1"/>
</dbReference>
<dbReference type="InterPro" id="IPR036508">
    <property type="entry name" value="Chitin-bd_dom_sf"/>
</dbReference>
<evidence type="ECO:0000313" key="4">
    <source>
        <dbReference type="Proteomes" id="UP001378592"/>
    </source>
</evidence>
<keyword evidence="1" id="KW-0732">Signal</keyword>
<dbReference type="GO" id="GO:0005576">
    <property type="term" value="C:extracellular region"/>
    <property type="evidence" value="ECO:0007669"/>
    <property type="project" value="InterPro"/>
</dbReference>
<comment type="caution">
    <text evidence="3">The sequence shown here is derived from an EMBL/GenBank/DDBJ whole genome shotgun (WGS) entry which is preliminary data.</text>
</comment>
<dbReference type="SUPFAM" id="SSF57625">
    <property type="entry name" value="Invertebrate chitin-binding proteins"/>
    <property type="match status" value="1"/>
</dbReference>
<dbReference type="Gene3D" id="2.170.140.10">
    <property type="entry name" value="Chitin binding domain"/>
    <property type="match status" value="1"/>
</dbReference>
<feature type="chain" id="PRO_5042893393" description="Chitin-binding type-2 domain-containing protein" evidence="1">
    <location>
        <begin position="40"/>
        <end position="135"/>
    </location>
</feature>
<feature type="domain" description="Chitin-binding type-2" evidence="2">
    <location>
        <begin position="57"/>
        <end position="115"/>
    </location>
</feature>
<dbReference type="AlphaFoldDB" id="A0AAN9V8T0"/>
<dbReference type="InterPro" id="IPR002557">
    <property type="entry name" value="Chitin-bd_dom"/>
</dbReference>
<dbReference type="PROSITE" id="PS50940">
    <property type="entry name" value="CHIT_BIND_II"/>
    <property type="match status" value="1"/>
</dbReference>
<reference evidence="3 4" key="1">
    <citation type="submission" date="2024-03" db="EMBL/GenBank/DDBJ databases">
        <title>The genome assembly and annotation of the cricket Gryllus longicercus Weissman &amp; Gray.</title>
        <authorList>
            <person name="Szrajer S."/>
            <person name="Gray D."/>
            <person name="Ylla G."/>
        </authorList>
    </citation>
    <scope>NUCLEOTIDE SEQUENCE [LARGE SCALE GENOMIC DNA]</scope>
    <source>
        <strain evidence="3">DAG 2021-001</strain>
        <tissue evidence="3">Whole body minus gut</tissue>
    </source>
</reference>
<evidence type="ECO:0000256" key="1">
    <source>
        <dbReference type="SAM" id="SignalP"/>
    </source>
</evidence>
<evidence type="ECO:0000313" key="3">
    <source>
        <dbReference type="EMBL" id="KAK7792617.1"/>
    </source>
</evidence>
<gene>
    <name evidence="3" type="ORF">R5R35_009150</name>
</gene>
<dbReference type="EMBL" id="JAZDUA010000440">
    <property type="protein sequence ID" value="KAK7792617.1"/>
    <property type="molecule type" value="Genomic_DNA"/>
</dbReference>
<dbReference type="SMART" id="SM00494">
    <property type="entry name" value="ChtBD2"/>
    <property type="match status" value="1"/>
</dbReference>
<accession>A0AAN9V8T0</accession>
<feature type="signal peptide" evidence="1">
    <location>
        <begin position="1"/>
        <end position="39"/>
    </location>
</feature>
<dbReference type="Pfam" id="PF01607">
    <property type="entry name" value="CBM_14"/>
    <property type="match status" value="1"/>
</dbReference>
<keyword evidence="4" id="KW-1185">Reference proteome</keyword>
<proteinExistence type="predicted"/>
<dbReference type="Proteomes" id="UP001378592">
    <property type="component" value="Unassembled WGS sequence"/>
</dbReference>
<dbReference type="GO" id="GO:0008061">
    <property type="term" value="F:chitin binding"/>
    <property type="evidence" value="ECO:0007669"/>
    <property type="project" value="InterPro"/>
</dbReference>
<protein>
    <recommendedName>
        <fullName evidence="2">Chitin-binding type-2 domain-containing protein</fullName>
    </recommendedName>
</protein>
<dbReference type="InterPro" id="IPR052976">
    <property type="entry name" value="Scoloptoxin-like"/>
</dbReference>
<name>A0AAN9V8T0_9ORTH</name>
<dbReference type="PANTHER" id="PTHR22933:SF42">
    <property type="entry name" value="FI18455P1-RELATED"/>
    <property type="match status" value="1"/>
</dbReference>
<evidence type="ECO:0000259" key="2">
    <source>
        <dbReference type="PROSITE" id="PS50940"/>
    </source>
</evidence>